<comment type="caution">
    <text evidence="2">The sequence shown here is derived from an EMBL/GenBank/DDBJ whole genome shotgun (WGS) entry which is preliminary data.</text>
</comment>
<evidence type="ECO:0000313" key="3">
    <source>
        <dbReference type="Proteomes" id="UP000784294"/>
    </source>
</evidence>
<dbReference type="Proteomes" id="UP000784294">
    <property type="component" value="Unassembled WGS sequence"/>
</dbReference>
<gene>
    <name evidence="2" type="ORF">PXEA_LOCUS10284</name>
</gene>
<dbReference type="AlphaFoldDB" id="A0A448WPF2"/>
<feature type="compositionally biased region" description="Gly residues" evidence="1">
    <location>
        <begin position="213"/>
        <end position="224"/>
    </location>
</feature>
<organism evidence="2 3">
    <name type="scientific">Protopolystoma xenopodis</name>
    <dbReference type="NCBI Taxonomy" id="117903"/>
    <lineage>
        <taxon>Eukaryota</taxon>
        <taxon>Metazoa</taxon>
        <taxon>Spiralia</taxon>
        <taxon>Lophotrochozoa</taxon>
        <taxon>Platyhelminthes</taxon>
        <taxon>Monogenea</taxon>
        <taxon>Polyopisthocotylea</taxon>
        <taxon>Polystomatidea</taxon>
        <taxon>Polystomatidae</taxon>
        <taxon>Protopolystoma</taxon>
    </lineage>
</organism>
<proteinExistence type="predicted"/>
<evidence type="ECO:0000256" key="1">
    <source>
        <dbReference type="SAM" id="MobiDB-lite"/>
    </source>
</evidence>
<reference evidence="2" key="1">
    <citation type="submission" date="2018-11" db="EMBL/GenBank/DDBJ databases">
        <authorList>
            <consortium name="Pathogen Informatics"/>
        </authorList>
    </citation>
    <scope>NUCLEOTIDE SEQUENCE</scope>
</reference>
<dbReference type="EMBL" id="CAAALY010030072">
    <property type="protein sequence ID" value="VEL16844.1"/>
    <property type="molecule type" value="Genomic_DNA"/>
</dbReference>
<protein>
    <submittedName>
        <fullName evidence="2">Uncharacterized protein</fullName>
    </submittedName>
</protein>
<accession>A0A448WPF2</accession>
<keyword evidence="3" id="KW-1185">Reference proteome</keyword>
<feature type="compositionally biased region" description="Polar residues" evidence="1">
    <location>
        <begin position="76"/>
        <end position="91"/>
    </location>
</feature>
<sequence>MMPVTVQATADGEISVSAHQIVQVLQRIHSNNGGSITGSLYTRQLPLNNGIDEAKDDSLTFSGGDSARRLPRGQSAGPNPTLLVSNLNLSQPAPRPVSLSSEKPSEVSVEESVASQDQESGGWALVRVVATGSATSTRAPVAEGLIPVRLIGAPTGRRSITSAASVVCATNNGTSVCSQALLIGGTSMPGPESGHHQRRASTGMGVRRWLAGSSGGSGSGGTSTGAGASCSSAKERRAQREQTAAAVAAGSAVIVNGAPKRGSKADFQVKIYLRYYMAFNYELSYPRALREL</sequence>
<feature type="region of interest" description="Disordered" evidence="1">
    <location>
        <begin position="52"/>
        <end position="115"/>
    </location>
</feature>
<name>A0A448WPF2_9PLAT</name>
<evidence type="ECO:0000313" key="2">
    <source>
        <dbReference type="EMBL" id="VEL16844.1"/>
    </source>
</evidence>
<feature type="region of interest" description="Disordered" evidence="1">
    <location>
        <begin position="209"/>
        <end position="242"/>
    </location>
</feature>
<feature type="compositionally biased region" description="Low complexity" evidence="1">
    <location>
        <begin position="97"/>
        <end position="115"/>
    </location>
</feature>